<protein>
    <submittedName>
        <fullName evidence="1">Uncharacterized protein</fullName>
    </submittedName>
</protein>
<organism evidence="1 2">
    <name type="scientific">Phaeosphaeria nodorum (strain SN15 / ATCC MYA-4574 / FGSC 10173)</name>
    <name type="common">Glume blotch fungus</name>
    <name type="synonym">Parastagonospora nodorum</name>
    <dbReference type="NCBI Taxonomy" id="321614"/>
    <lineage>
        <taxon>Eukaryota</taxon>
        <taxon>Fungi</taxon>
        <taxon>Dikarya</taxon>
        <taxon>Ascomycota</taxon>
        <taxon>Pezizomycotina</taxon>
        <taxon>Dothideomycetes</taxon>
        <taxon>Pleosporomycetidae</taxon>
        <taxon>Pleosporales</taxon>
        <taxon>Pleosporineae</taxon>
        <taxon>Phaeosphaeriaceae</taxon>
        <taxon>Parastagonospora</taxon>
    </lineage>
</organism>
<dbReference type="Proteomes" id="UP000663193">
    <property type="component" value="Chromosome 3"/>
</dbReference>
<evidence type="ECO:0000313" key="2">
    <source>
        <dbReference type="Proteomes" id="UP000663193"/>
    </source>
</evidence>
<keyword evidence="2" id="KW-1185">Reference proteome</keyword>
<dbReference type="VEuPathDB" id="FungiDB:JI435_404160"/>
<dbReference type="AlphaFoldDB" id="A0A7U2EVF2"/>
<accession>A0A7U2EVF2</accession>
<evidence type="ECO:0000313" key="1">
    <source>
        <dbReference type="EMBL" id="QRC93602.1"/>
    </source>
</evidence>
<gene>
    <name evidence="1" type="ORF">JI435_404160</name>
</gene>
<name>A0A7U2EVF2_PHANO</name>
<dbReference type="EMBL" id="CP069025">
    <property type="protein sequence ID" value="QRC93602.1"/>
    <property type="molecule type" value="Genomic_DNA"/>
</dbReference>
<reference evidence="2" key="1">
    <citation type="journal article" date="2021" name="BMC Genomics">
        <title>Chromosome-level genome assembly and manually-curated proteome of model necrotroph Parastagonospora nodorum Sn15 reveals a genome-wide trove of candidate effector homologs, and redundancy of virulence-related functions within an accessory chromosome.</title>
        <authorList>
            <person name="Bertazzoni S."/>
            <person name="Jones D.A.B."/>
            <person name="Phan H.T."/>
            <person name="Tan K.-C."/>
            <person name="Hane J.K."/>
        </authorList>
    </citation>
    <scope>NUCLEOTIDE SEQUENCE [LARGE SCALE GENOMIC DNA]</scope>
    <source>
        <strain evidence="2">SN15 / ATCC MYA-4574 / FGSC 10173)</strain>
    </source>
</reference>
<sequence>MRMSPMSHTLHSVVDQTMSSVALVSERIRLLAHRIYHDDLRRTTLFVIYVITIPKIQSSSEQTWSQSLSHCFFASIRRYRRDHASRKSLMPVPTFTRPVQKQLLVQHTARCICQKLGSKRLGSQRKVNQKSG</sequence>
<proteinExistence type="predicted"/>